<evidence type="ECO:0000313" key="5">
    <source>
        <dbReference type="Proteomes" id="UP000186002"/>
    </source>
</evidence>
<organism evidence="4 5">
    <name type="scientific">Roseibium suaedae</name>
    <dbReference type="NCBI Taxonomy" id="735517"/>
    <lineage>
        <taxon>Bacteria</taxon>
        <taxon>Pseudomonadati</taxon>
        <taxon>Pseudomonadota</taxon>
        <taxon>Alphaproteobacteria</taxon>
        <taxon>Hyphomicrobiales</taxon>
        <taxon>Stappiaceae</taxon>
        <taxon>Roseibium</taxon>
    </lineage>
</organism>
<accession>A0A1M7NKR8</accession>
<reference evidence="4 5" key="1">
    <citation type="submission" date="2016-11" db="EMBL/GenBank/DDBJ databases">
        <authorList>
            <person name="Jaros S."/>
            <person name="Januszkiewicz K."/>
            <person name="Wedrychowicz H."/>
        </authorList>
    </citation>
    <scope>NUCLEOTIDE SEQUENCE [LARGE SCALE GENOMIC DNA]</scope>
    <source>
        <strain evidence="4 5">DSM 22153</strain>
    </source>
</reference>
<dbReference type="GO" id="GO:0005576">
    <property type="term" value="C:extracellular region"/>
    <property type="evidence" value="ECO:0007669"/>
    <property type="project" value="UniProtKB-SubCell"/>
</dbReference>
<dbReference type="RefSeq" id="WP_073014952.1">
    <property type="nucleotide sequence ID" value="NZ_FRBW01000005.1"/>
</dbReference>
<dbReference type="Pfam" id="PF00353">
    <property type="entry name" value="HemolysinCabind"/>
    <property type="match status" value="2"/>
</dbReference>
<dbReference type="Pfam" id="PF07634">
    <property type="entry name" value="RtxA"/>
    <property type="match status" value="14"/>
</dbReference>
<keyword evidence="2" id="KW-0964">Secreted</keyword>
<feature type="compositionally biased region" description="Low complexity" evidence="3">
    <location>
        <begin position="735"/>
        <end position="744"/>
    </location>
</feature>
<evidence type="ECO:0000256" key="1">
    <source>
        <dbReference type="ARBA" id="ARBA00004613"/>
    </source>
</evidence>
<dbReference type="Proteomes" id="UP000186002">
    <property type="component" value="Unassembled WGS sequence"/>
</dbReference>
<dbReference type="EMBL" id="FRBW01000005">
    <property type="protein sequence ID" value="SHN04329.1"/>
    <property type="molecule type" value="Genomic_DNA"/>
</dbReference>
<feature type="compositionally biased region" description="Acidic residues" evidence="3">
    <location>
        <begin position="798"/>
        <end position="807"/>
    </location>
</feature>
<feature type="compositionally biased region" description="Basic and acidic residues" evidence="3">
    <location>
        <begin position="808"/>
        <end position="817"/>
    </location>
</feature>
<keyword evidence="5" id="KW-1185">Reference proteome</keyword>
<feature type="region of interest" description="Disordered" evidence="3">
    <location>
        <begin position="712"/>
        <end position="744"/>
    </location>
</feature>
<evidence type="ECO:0000256" key="3">
    <source>
        <dbReference type="SAM" id="MobiDB-lite"/>
    </source>
</evidence>
<name>A0A1M7NKR8_9HYPH</name>
<evidence type="ECO:0000256" key="2">
    <source>
        <dbReference type="ARBA" id="ARBA00022525"/>
    </source>
</evidence>
<dbReference type="PRINTS" id="PR00313">
    <property type="entry name" value="CABNDNGRPT"/>
</dbReference>
<protein>
    <submittedName>
        <fullName evidence="4">RtxA repeat-containing protein</fullName>
    </submittedName>
</protein>
<dbReference type="InterPro" id="IPR011049">
    <property type="entry name" value="Serralysin-like_metalloprot_C"/>
</dbReference>
<evidence type="ECO:0000313" key="4">
    <source>
        <dbReference type="EMBL" id="SHN04329.1"/>
    </source>
</evidence>
<dbReference type="PANTHER" id="PTHR38340">
    <property type="entry name" value="S-LAYER PROTEIN"/>
    <property type="match status" value="1"/>
</dbReference>
<dbReference type="InterPro" id="IPR018511">
    <property type="entry name" value="Hemolysin-typ_Ca-bd_CS"/>
</dbReference>
<feature type="region of interest" description="Disordered" evidence="3">
    <location>
        <begin position="788"/>
        <end position="821"/>
    </location>
</feature>
<gene>
    <name evidence="4" type="ORF">SAMN05444272_3816</name>
</gene>
<dbReference type="STRING" id="735517.SAMN05444272_3816"/>
<feature type="region of interest" description="Disordered" evidence="3">
    <location>
        <begin position="1665"/>
        <end position="1688"/>
    </location>
</feature>
<dbReference type="PANTHER" id="PTHR38340:SF1">
    <property type="entry name" value="S-LAYER PROTEIN"/>
    <property type="match status" value="1"/>
</dbReference>
<sequence length="2745" mass="282459">MGRLRRRIKRAIQSVRYAITGEYDGTNGNDSITAIGFGGNIYAKGGNDTITVGSISATVYTGTGDDKVYGASGKLTVIDETGNLGVYGAAGFVDISKDGDGDITFSGASGATKIVHEGDAGNIDYAGAALNNNILRSGISGNITFRGAGLGNTILLDTQYGDILFEGAGARNTVKRDWNGDYDNSEGDVTFKGAGASNDVRNLVRVGDIVFVGAGASNYVKREGEGEGEGSSSGDVRFTGAGAYNKIDHGTYDGDTHFTGAGAANLINRYGASGSSGNVYFKGAGGANVIKHTTASGNTYFTGGGAANIITRSGISGSIIFAGGGAANVVTNSSAYGNIDFNGGGAANVLTRTGKDGDVFFVGGGYGNVITHETDIGDTTFKGAGLANIITRTGNSGDVTFQGAGGANVITHLTATGDTFFQGAGAANVITRSGESGDVTFKGGGLANVITHTTKHGNTLFQGAGGANVVTRVGETGDVTFKGAGVANVITQVVDSGDLNVTAVGGANVVTRTAGKGTANLNLGGGGNVATVTGGGDVNAQMYGGLNVLTTDVDGKTTATLGGHGNIATVLGGDAKIRAAGNANVITTSGIGNDVKAYGSYSIINTLENAKAETEAASASSEGGAASGGEQSALHNLGDSLGALLDGGSDASSGDGASPLSALDPILSVLGLGMESGAETTDEASSLSEEDKAELAAKGVDLDARLAAMGHSSSGLNADAPAYEEPDESDFDPQAASDSAKSKSAADYQSLVGEAKQAAMMSDMDALLAGYGGGTASGGMSEDDYAKMQAQASASNGDADEDVDEDEAAKAAEEELKSGSSKFGAGGGSIFDTLGKNYDNGVIAAGAYNIIKTGAENDMISALGLGGNYINSGAGDDGIIALGLGANIIRAGDGNDWAFMLSAANYFEGGDGKDLAIMGGLANIAFMGNGAWDAVVQLGVANVAVKDGWGDFYAVMAGRYNVATAVGDGRAIFVMLGQLNVATKAGDGYSQFIMGGLYNVATQVGDGGTGAIMAGNLNVLTVVGDGVLWGMFLGKLNVVTKVGSGDVATVMAGQANVLTAVNEAGDSAFVAVMGGKLNVATKVGDGTVFVIGVNSVVNAVTQVGDGVFVSLLHGKANVTTKVGNSHVSDGVPGATVMVSYGTLNISTHIGDGTTVMAAMGTLNVATKVGDGDMVALLAGQGNLVVHVGDGLLVGGAFASQKTNKTGSSQKEKDLDKSLDYITGAPAKFFLPSEKNTGGNNSSDSLIRLKQFFGMGLASDEKPEKQNRLFDWPLRGIALSDVALGALNGVSEQNVGAAFNTTSNNLQALGGSDLFSEIKEVAANVTVKVGNGDVYFAQVAPGQKDFDDDLGPSPFGKVVDKLPDDVSEMVEKLMSGSTFNVLVQVGDGNTVTAQLGDMNFVIKIGHGDPDAVAGQDADGGWDVVNFALGNFNTVIEVNKDSIFAGGDVYGNPYSDPSKVNRADRSTKSLQVMYGALNTSIKIGDGISIGGMYGDLNVSVKVGHGADYKVMLGNGNLSVRVGSSSIPDANGTRNDQEEFGGLKVLYGYYNVSVDYGTSNDTFLAFAKNRKSETGESSGISGILSDNFSYASMYLSDALGRVGNQSAGKRDSNGLLKDNDQVYSKLVSEMGLPFSSSQDPKKGIKGPFQFISNSLLGFSFQGNIQQKPVLDDQGNPKTNADGSIRTKPANQFQKRSKTQVNKIFDLLDTVGGSLRGKNVKQKFDSNGQPTVSTLSTQLTSNANDAIDSAGEIKQHTMLMWGAVQEAAESGGNIIHAGGGSDFILTVGGGNLVFGDYWTSLFDASLASFMPANGQAISFNEFLGMFTTESGTSRAKSAARGISGLVGYLQTFGDIGGTIPYDSFGSMFGTTYDEDGQLTTDFDARQFYSYFVRIFWVEATIPSSIFNFAQLGDLLGDQVGAGVFDFATSLSNTGSETILNSNPEQVIDDFAMNNSETSGPLSWGSASGIPAISSVPNFKSMFSLFANFADIAAVGEGGAIDNVGTFFQNIKPMKDDGDIMVALGMANFQFGGEGDDIMASVGEVGKLFGGSGDDMLFSIGAYSYLAGNEGDDWNFALGVQNVIHDIQGNNSIIAIGDKNDIRTGRGNDFVFAFGDKTKMRMGDGFNFGIVYGNKNSIYLAGDNIVFAFGAENNYYIVGSEGDRSLIYNFGPASITFSPGVKGFVESGGGKIVGNIQDDYISFSRDSEGGDLLGDDRFDLNQQGLDNRSKDTIILRGKDAVAWGGFGGSKDRDHFIVGYGVKDGVIQEAGGTKLGFGDETEDLVVLGERIGVADYSGSIKDTPVQFERSGYDLRIYMPDHLNFEDGTAPLAEGELNSVTVEDYFRPGGDQAAQIVLSVWDEKFDTNILSKWLSEYVAEEADAKAKQDEGGESIQAIHTFSTHSFSNYSYLTRDGVNALLNAYGKLTEGTGAEKWAKVWAQQWNSVVKQGENLEDFKLAQNSGLMIAGDSDANVITGTLNSDTLEGFAGNDTLSGGDGSDILFGGVGDDRLNGGDGSDTAHYGDIKGAVTVDLASGIATGAGGEDTLNSIENVVGTDFADHLTGNGEANLLAGGGGDDVLRGGGGDDEIYGGAGNDTLYGGDGTNSLDGGTGSDTYVIARTDGDAVISDSGNQAGDHDQVVLEEVDHDQIWFSQNGDDLLVSLLGGDSTDYADVWVENWFAEEATGASRVDSFKVGDLALDQGSVQQLVDAMAAWDVTNGVSDDQRRDALQSDVSIQNALAAWVGSPSLAA</sequence>
<dbReference type="OrthoDB" id="733404at2"/>
<dbReference type="InterPro" id="IPR001343">
    <property type="entry name" value="Hemolysn_Ca-bd"/>
</dbReference>
<dbReference type="SUPFAM" id="SSF51120">
    <property type="entry name" value="beta-Roll"/>
    <property type="match status" value="2"/>
</dbReference>
<feature type="compositionally biased region" description="Acidic residues" evidence="3">
    <location>
        <begin position="722"/>
        <end position="731"/>
    </location>
</feature>
<comment type="subcellular location">
    <subcellularLocation>
        <location evidence="1">Secreted</location>
    </subcellularLocation>
</comment>
<dbReference type="InterPro" id="IPR011509">
    <property type="entry name" value="RtxA_toxin"/>
</dbReference>
<dbReference type="Gene3D" id="2.150.10.10">
    <property type="entry name" value="Serralysin-like metalloprotease, C-terminal"/>
    <property type="match status" value="2"/>
</dbReference>
<dbReference type="GO" id="GO:0005509">
    <property type="term" value="F:calcium ion binding"/>
    <property type="evidence" value="ECO:0007669"/>
    <property type="project" value="InterPro"/>
</dbReference>
<dbReference type="PROSITE" id="PS00330">
    <property type="entry name" value="HEMOLYSIN_CALCIUM"/>
    <property type="match status" value="3"/>
</dbReference>
<dbReference type="InterPro" id="IPR050557">
    <property type="entry name" value="RTX_toxin/Mannuronan_C5-epim"/>
</dbReference>
<proteinExistence type="predicted"/>